<accession>A0ABQ8TP32</accession>
<dbReference type="SUPFAM" id="SSF74784">
    <property type="entry name" value="Translin"/>
    <property type="match status" value="1"/>
</dbReference>
<organism evidence="2 3">
    <name type="scientific">Periplaneta americana</name>
    <name type="common">American cockroach</name>
    <name type="synonym">Blatta americana</name>
    <dbReference type="NCBI Taxonomy" id="6978"/>
    <lineage>
        <taxon>Eukaryota</taxon>
        <taxon>Metazoa</taxon>
        <taxon>Ecdysozoa</taxon>
        <taxon>Arthropoda</taxon>
        <taxon>Hexapoda</taxon>
        <taxon>Insecta</taxon>
        <taxon>Pterygota</taxon>
        <taxon>Neoptera</taxon>
        <taxon>Polyneoptera</taxon>
        <taxon>Dictyoptera</taxon>
        <taxon>Blattodea</taxon>
        <taxon>Blattoidea</taxon>
        <taxon>Blattidae</taxon>
        <taxon>Blattinae</taxon>
        <taxon>Periplaneta</taxon>
    </lineage>
</organism>
<dbReference type="InterPro" id="IPR016068">
    <property type="entry name" value="Translin_N"/>
</dbReference>
<feature type="compositionally biased region" description="Polar residues" evidence="1">
    <location>
        <begin position="49"/>
        <end position="69"/>
    </location>
</feature>
<protein>
    <submittedName>
        <fullName evidence="2">Uncharacterized protein</fullName>
    </submittedName>
</protein>
<evidence type="ECO:0000313" key="3">
    <source>
        <dbReference type="Proteomes" id="UP001148838"/>
    </source>
</evidence>
<dbReference type="Proteomes" id="UP001148838">
    <property type="component" value="Unassembled WGS sequence"/>
</dbReference>
<dbReference type="Pfam" id="PF01997">
    <property type="entry name" value="Translin"/>
    <property type="match status" value="1"/>
</dbReference>
<dbReference type="EMBL" id="JAJSOF020000005">
    <property type="protein sequence ID" value="KAJ4447497.1"/>
    <property type="molecule type" value="Genomic_DNA"/>
</dbReference>
<dbReference type="Gene3D" id="1.20.58.190">
    <property type="entry name" value="Translin, domain 1"/>
    <property type="match status" value="1"/>
</dbReference>
<dbReference type="InterPro" id="IPR036081">
    <property type="entry name" value="Translin_sf"/>
</dbReference>
<proteinExistence type="predicted"/>
<sequence length="106" mass="11991">MSLILSTFATGLQEYIEAVTFHYYLKNNSLQHWIDIQEELNYTIDEAENQSTLKQEESQSSEVMETSTDGQDKESEPLSEMETSVSIKTQVSNGLHSGSGRPKQEN</sequence>
<feature type="compositionally biased region" description="Polar residues" evidence="1">
    <location>
        <begin position="81"/>
        <end position="96"/>
    </location>
</feature>
<evidence type="ECO:0000256" key="1">
    <source>
        <dbReference type="SAM" id="MobiDB-lite"/>
    </source>
</evidence>
<feature type="region of interest" description="Disordered" evidence="1">
    <location>
        <begin position="47"/>
        <end position="106"/>
    </location>
</feature>
<name>A0ABQ8TP32_PERAM</name>
<gene>
    <name evidence="2" type="ORF">ANN_09504</name>
</gene>
<keyword evidence="3" id="KW-1185">Reference proteome</keyword>
<comment type="caution">
    <text evidence="2">The sequence shown here is derived from an EMBL/GenBank/DDBJ whole genome shotgun (WGS) entry which is preliminary data.</text>
</comment>
<reference evidence="2 3" key="1">
    <citation type="journal article" date="2022" name="Allergy">
        <title>Genome assembly and annotation of Periplaneta americana reveal a comprehensive cockroach allergen profile.</title>
        <authorList>
            <person name="Wang L."/>
            <person name="Xiong Q."/>
            <person name="Saelim N."/>
            <person name="Wang L."/>
            <person name="Nong W."/>
            <person name="Wan A.T."/>
            <person name="Shi M."/>
            <person name="Liu X."/>
            <person name="Cao Q."/>
            <person name="Hui J.H.L."/>
            <person name="Sookrung N."/>
            <person name="Leung T.F."/>
            <person name="Tungtrongchitr A."/>
            <person name="Tsui S.K.W."/>
        </authorList>
    </citation>
    <scope>NUCLEOTIDE SEQUENCE [LARGE SCALE GENOMIC DNA]</scope>
    <source>
        <strain evidence="2">PWHHKU_190912</strain>
    </source>
</reference>
<dbReference type="InterPro" id="IPR002848">
    <property type="entry name" value="Translin_fam"/>
</dbReference>
<evidence type="ECO:0000313" key="2">
    <source>
        <dbReference type="EMBL" id="KAJ4447497.1"/>
    </source>
</evidence>